<dbReference type="AlphaFoldDB" id="A0A3N6NRI3"/>
<evidence type="ECO:0000256" key="7">
    <source>
        <dbReference type="SAM" id="MobiDB-lite"/>
    </source>
</evidence>
<keyword evidence="5" id="KW-0460">Magnesium</keyword>
<keyword evidence="9" id="KW-1185">Reference proteome</keyword>
<protein>
    <recommendedName>
        <fullName evidence="3">2-phosphosulfolactate phosphatase</fullName>
        <ecNumber evidence="3">3.1.3.71</ecNumber>
    </recommendedName>
</protein>
<gene>
    <name evidence="8" type="ORF">EA472_05030</name>
</gene>
<keyword evidence="4" id="KW-0378">Hydrolase</keyword>
<dbReference type="PANTHER" id="PTHR37311:SF1">
    <property type="entry name" value="2-PHOSPHOSULFOLACTATE PHOSPHATASE-RELATED"/>
    <property type="match status" value="1"/>
</dbReference>
<dbReference type="GO" id="GO:0000287">
    <property type="term" value="F:magnesium ion binding"/>
    <property type="evidence" value="ECO:0007669"/>
    <property type="project" value="InterPro"/>
</dbReference>
<reference evidence="8 9" key="1">
    <citation type="submission" date="2018-10" db="EMBL/GenBank/DDBJ databases">
        <title>Natrarchaeobius chitinivorans gen. nov., sp. nov., and Natrarchaeobius haloalkaliphilus sp. nov., alkaliphilic, chitin-utilizing haloarchaea from hypersaline alkaline lakes.</title>
        <authorList>
            <person name="Sorokin D.Y."/>
            <person name="Elcheninov A.G."/>
            <person name="Kostrikina N.A."/>
            <person name="Bale N.J."/>
            <person name="Sinninghe Damste J.S."/>
            <person name="Khijniak T.V."/>
            <person name="Kublanov I.V."/>
            <person name="Toshchakov S.V."/>
        </authorList>
    </citation>
    <scope>NUCLEOTIDE SEQUENCE [LARGE SCALE GENOMIC DNA]</scope>
    <source>
        <strain evidence="8 9">AArcht7</strain>
    </source>
</reference>
<dbReference type="GO" id="GO:0050532">
    <property type="term" value="F:2-phosphosulfolactate phosphatase activity"/>
    <property type="evidence" value="ECO:0007669"/>
    <property type="project" value="UniProtKB-EC"/>
</dbReference>
<evidence type="ECO:0000256" key="1">
    <source>
        <dbReference type="ARBA" id="ARBA00001946"/>
    </source>
</evidence>
<evidence type="ECO:0000256" key="6">
    <source>
        <dbReference type="ARBA" id="ARBA00033711"/>
    </source>
</evidence>
<evidence type="ECO:0000313" key="8">
    <source>
        <dbReference type="EMBL" id="RQH02663.1"/>
    </source>
</evidence>
<dbReference type="PANTHER" id="PTHR37311">
    <property type="entry name" value="2-PHOSPHOSULFOLACTATE PHOSPHATASE-RELATED"/>
    <property type="match status" value="1"/>
</dbReference>
<comment type="caution">
    <text evidence="8">The sequence shown here is derived from an EMBL/GenBank/DDBJ whole genome shotgun (WGS) entry which is preliminary data.</text>
</comment>
<evidence type="ECO:0000256" key="3">
    <source>
        <dbReference type="ARBA" id="ARBA00012953"/>
    </source>
</evidence>
<dbReference type="EC" id="3.1.3.71" evidence="3"/>
<evidence type="ECO:0000256" key="2">
    <source>
        <dbReference type="ARBA" id="ARBA00009997"/>
    </source>
</evidence>
<sequence length="254" mass="26800">MSESSGELTGPLAEATIPSQAAIPSNPRPGNYVVIDVASFSTTVVELLTNGATRIHVTDKRGDEFAYQEDHPDARIGGGKTDEYEPTEGYDFFNSPSYVQSVDVDGKPVAMTSTNGGAAVTDLRTRGGDDVTVYVASTTNAKAVADHLRKREEPTFAVAAGSNGNASPEDNVGAILLHRYLAGDPPSESELEAYRTVVESGKAPSWVDRPAVKHRDMLEYCTAVNVRSAVPKLVDRALVDVSGSAAERGEGAGT</sequence>
<dbReference type="EMBL" id="REFZ01000002">
    <property type="protein sequence ID" value="RQH02663.1"/>
    <property type="molecule type" value="Genomic_DNA"/>
</dbReference>
<dbReference type="Gene3D" id="3.90.1560.10">
    <property type="entry name" value="ComB-like"/>
    <property type="match status" value="1"/>
</dbReference>
<dbReference type="InterPro" id="IPR005238">
    <property type="entry name" value="ComB-like"/>
</dbReference>
<dbReference type="InterPro" id="IPR036702">
    <property type="entry name" value="ComB-like_sf"/>
</dbReference>
<evidence type="ECO:0000256" key="4">
    <source>
        <dbReference type="ARBA" id="ARBA00022801"/>
    </source>
</evidence>
<dbReference type="GO" id="GO:0050545">
    <property type="term" value="F:sulfopyruvate decarboxylase activity"/>
    <property type="evidence" value="ECO:0007669"/>
    <property type="project" value="TreeGrafter"/>
</dbReference>
<evidence type="ECO:0000313" key="9">
    <source>
        <dbReference type="Proteomes" id="UP000281431"/>
    </source>
</evidence>
<organism evidence="8 9">
    <name type="scientific">Natrarchaeobius chitinivorans</name>
    <dbReference type="NCBI Taxonomy" id="1679083"/>
    <lineage>
        <taxon>Archaea</taxon>
        <taxon>Methanobacteriati</taxon>
        <taxon>Methanobacteriota</taxon>
        <taxon>Stenosarchaea group</taxon>
        <taxon>Halobacteria</taxon>
        <taxon>Halobacteriales</taxon>
        <taxon>Natrialbaceae</taxon>
        <taxon>Natrarchaeobius</taxon>
    </lineage>
</organism>
<name>A0A3N6NRI3_NATCH</name>
<proteinExistence type="inferred from homology"/>
<dbReference type="SUPFAM" id="SSF142823">
    <property type="entry name" value="ComB-like"/>
    <property type="match status" value="1"/>
</dbReference>
<dbReference type="Pfam" id="PF04029">
    <property type="entry name" value="2-ph_phosp"/>
    <property type="match status" value="1"/>
</dbReference>
<comment type="similarity">
    <text evidence="2">Belongs to the ComB family.</text>
</comment>
<feature type="region of interest" description="Disordered" evidence="7">
    <location>
        <begin position="1"/>
        <end position="28"/>
    </location>
</feature>
<accession>A0A3N6NRI3</accession>
<dbReference type="Proteomes" id="UP000281431">
    <property type="component" value="Unassembled WGS sequence"/>
</dbReference>
<comment type="catalytic activity">
    <reaction evidence="6">
        <text>(2R)-O-phospho-3-sulfolactate + H2O = (2R)-3-sulfolactate + phosphate</text>
        <dbReference type="Rhea" id="RHEA:23416"/>
        <dbReference type="ChEBI" id="CHEBI:15377"/>
        <dbReference type="ChEBI" id="CHEBI:15597"/>
        <dbReference type="ChEBI" id="CHEBI:43474"/>
        <dbReference type="ChEBI" id="CHEBI:58738"/>
        <dbReference type="EC" id="3.1.3.71"/>
    </reaction>
</comment>
<comment type="cofactor">
    <cofactor evidence="1">
        <name>Mg(2+)</name>
        <dbReference type="ChEBI" id="CHEBI:18420"/>
    </cofactor>
</comment>
<evidence type="ECO:0000256" key="5">
    <source>
        <dbReference type="ARBA" id="ARBA00022842"/>
    </source>
</evidence>
<dbReference type="OrthoDB" id="233938at2157"/>